<organism evidence="3 4">
    <name type="scientific">Esox lucius</name>
    <name type="common">Northern pike</name>
    <dbReference type="NCBI Taxonomy" id="8010"/>
    <lineage>
        <taxon>Eukaryota</taxon>
        <taxon>Metazoa</taxon>
        <taxon>Chordata</taxon>
        <taxon>Craniata</taxon>
        <taxon>Vertebrata</taxon>
        <taxon>Euteleostomi</taxon>
        <taxon>Actinopterygii</taxon>
        <taxon>Neopterygii</taxon>
        <taxon>Teleostei</taxon>
        <taxon>Protacanthopterygii</taxon>
        <taxon>Esociformes</taxon>
        <taxon>Esocidae</taxon>
        <taxon>Esox</taxon>
    </lineage>
</organism>
<dbReference type="PANTHER" id="PTHR21557:SF2">
    <property type="entry name" value="CORDON-BLEU PROTEIN-LIKE 1"/>
    <property type="match status" value="1"/>
</dbReference>
<dbReference type="Pfam" id="PF09469">
    <property type="entry name" value="Cobl"/>
    <property type="match status" value="1"/>
</dbReference>
<evidence type="ECO:0000259" key="2">
    <source>
        <dbReference type="Pfam" id="PF09469"/>
    </source>
</evidence>
<dbReference type="AlphaFoldDB" id="A0A3P8Z3Q5"/>
<feature type="compositionally biased region" description="Polar residues" evidence="1">
    <location>
        <begin position="780"/>
        <end position="796"/>
    </location>
</feature>
<dbReference type="InterPro" id="IPR039895">
    <property type="entry name" value="COBL-like"/>
</dbReference>
<feature type="compositionally biased region" description="Polar residues" evidence="1">
    <location>
        <begin position="279"/>
        <end position="292"/>
    </location>
</feature>
<dbReference type="Bgee" id="ENSELUG00000022206">
    <property type="expression patterns" value="Expressed in bone element and 7 other cell types or tissues"/>
</dbReference>
<feature type="compositionally biased region" description="Basic and acidic residues" evidence="1">
    <location>
        <begin position="211"/>
        <end position="220"/>
    </location>
</feature>
<feature type="region of interest" description="Disordered" evidence="1">
    <location>
        <begin position="463"/>
        <end position="600"/>
    </location>
</feature>
<feature type="region of interest" description="Disordered" evidence="1">
    <location>
        <begin position="758"/>
        <end position="796"/>
    </location>
</feature>
<accession>A0A3P8Z3Q5</accession>
<dbReference type="RefSeq" id="XP_019897643.2">
    <property type="nucleotide sequence ID" value="XM_020042084.2"/>
</dbReference>
<feature type="compositionally biased region" description="Polar residues" evidence="1">
    <location>
        <begin position="360"/>
        <end position="371"/>
    </location>
</feature>
<evidence type="ECO:0000313" key="4">
    <source>
        <dbReference type="Proteomes" id="UP000265140"/>
    </source>
</evidence>
<dbReference type="GeneTree" id="ENSGT00530000063608"/>
<feature type="compositionally biased region" description="Low complexity" evidence="1">
    <location>
        <begin position="699"/>
        <end position="708"/>
    </location>
</feature>
<sequence>MLSKPHRGSMNEKESPLEKEHILTVLLPGGLEKRTTVHGSTPVMDLLVSLCAQYHLNPSDFTVELQSANRNDIACKPSSLIGAMEADRIILKPKGVEEKIRKPYVPEATVRLLVNYKKNHKAVVRVNPRVPLQRLLPTICEKCEFDLESTILLKNNSEEPLDLTKSLNDYGLRELHAKEAAVVSPAVSLEVVITPPPPEEAQAAENSSLPDKGKKQKENKGLFSLFRRIKKKPDKGVSGSAPASPGLKNHRVTSVSMNSLGGPSNTLPAKKRRAPQPPLASSRSVPANLNIQPPTSRKKKRAPPPPPCANTRNRPLQGPEVKGNEVSLYTVEEEVGESQGQDSPSSASSENSPSPLTQPRFPSSSSPTTLRPFNPYPTSPPPPTSVAETLTPFLLCQTRAKLKHPSPSSPREVNSVVGGPPGSSTRPQGLQEVSPLHLLQLRAKVLGGAWRNPGQREGMTTFTVVPRAQTPRRQQGPGADLTLGKTSEPPQTVDETHNGVPDPEWEDQQSVNEWSEVEGPGLKPNMKSKCSPLRTPEGSPLRTPEESTGRVLSPHGLSRSVELHQTETNSPVEPHGAESLSPIHAEESPDSGVQVQEDLESLSEVSNPYGTVLFAHTGDTPGNEMISPPQPESRRSFQEPSPMLEEDKEGEEDRFCFPPPPPPLCHNKEGEETHATQPIVRLPGGRNPSPPSYPPPHSPLLSPTSSVPAEGDDLTNFPSLTKPNMIRLTLPTPYVPPGASGSLARKTAISSCFAQAVASAVRRAQSSAPRRPTADPVPPSGSSHSSAVPLSNTGSE</sequence>
<dbReference type="GeneID" id="105020033"/>
<dbReference type="InterPro" id="IPR019025">
    <property type="entry name" value="Cordon-bleu_ubiquitin_domain"/>
</dbReference>
<dbReference type="Gene3D" id="3.10.20.90">
    <property type="entry name" value="Phosphatidylinositol 3-kinase Catalytic Subunit, Chain A, domain 1"/>
    <property type="match status" value="1"/>
</dbReference>
<reference evidence="3" key="2">
    <citation type="submission" date="2020-02" db="EMBL/GenBank/DDBJ databases">
        <title>Esox lucius (northern pike) genome, fEsoLuc1, primary haplotype.</title>
        <authorList>
            <person name="Myers G."/>
            <person name="Karagic N."/>
            <person name="Meyer A."/>
            <person name="Pippel M."/>
            <person name="Reichard M."/>
            <person name="Winkler S."/>
            <person name="Tracey A."/>
            <person name="Sims Y."/>
            <person name="Howe K."/>
            <person name="Rhie A."/>
            <person name="Formenti G."/>
            <person name="Durbin R."/>
            <person name="Fedrigo O."/>
            <person name="Jarvis E.D."/>
        </authorList>
    </citation>
    <scope>NUCLEOTIDE SEQUENCE [LARGE SCALE GENOMIC DNA]</scope>
</reference>
<reference evidence="4" key="1">
    <citation type="journal article" date="2014" name="PLoS ONE">
        <title>The genome and linkage map of the northern pike (Esox lucius): conserved synteny revealed between the salmonid sister group and the Neoteleostei.</title>
        <authorList>
            <person name="Rondeau E.B."/>
            <person name="Minkley D.R."/>
            <person name="Leong J.S."/>
            <person name="Messmer A.M."/>
            <person name="Jantzen J.R."/>
            <person name="von Schalburg K.R."/>
            <person name="Lemon C."/>
            <person name="Bird N.H."/>
            <person name="Koop B.F."/>
        </authorList>
    </citation>
    <scope>NUCLEOTIDE SEQUENCE</scope>
</reference>
<feature type="region of interest" description="Disordered" evidence="1">
    <location>
        <begin position="198"/>
        <end position="430"/>
    </location>
</feature>
<dbReference type="KEGG" id="els:105020033"/>
<feature type="compositionally biased region" description="Low complexity" evidence="1">
    <location>
        <begin position="338"/>
        <end position="355"/>
    </location>
</feature>
<feature type="compositionally biased region" description="Low complexity" evidence="1">
    <location>
        <begin position="758"/>
        <end position="771"/>
    </location>
</feature>
<feature type="compositionally biased region" description="Pro residues" evidence="1">
    <location>
        <begin position="374"/>
        <end position="384"/>
    </location>
</feature>
<keyword evidence="4" id="KW-1185">Reference proteome</keyword>
<dbReference type="Ensembl" id="ENSELUT00000034509.3">
    <property type="protein sequence ID" value="ENSELUP00000023350.2"/>
    <property type="gene ID" value="ENSELUG00000022206.3"/>
</dbReference>
<feature type="domain" description="Cordon-bleu ubiquitin-like" evidence="2">
    <location>
        <begin position="102"/>
        <end position="181"/>
    </location>
</feature>
<feature type="region of interest" description="Disordered" evidence="1">
    <location>
        <begin position="612"/>
        <end position="722"/>
    </location>
</feature>
<dbReference type="PANTHER" id="PTHR21557">
    <property type="entry name" value="CORDON-BLEU"/>
    <property type="match status" value="1"/>
</dbReference>
<evidence type="ECO:0000256" key="1">
    <source>
        <dbReference type="SAM" id="MobiDB-lite"/>
    </source>
</evidence>
<reference evidence="3" key="3">
    <citation type="submission" date="2025-08" db="UniProtKB">
        <authorList>
            <consortium name="Ensembl"/>
        </authorList>
    </citation>
    <scope>IDENTIFICATION</scope>
</reference>
<evidence type="ECO:0000313" key="3">
    <source>
        <dbReference type="Ensembl" id="ENSELUP00000023350.2"/>
    </source>
</evidence>
<dbReference type="OMA" id="DETHNGV"/>
<reference evidence="3" key="4">
    <citation type="submission" date="2025-09" db="UniProtKB">
        <authorList>
            <consortium name="Ensembl"/>
        </authorList>
    </citation>
    <scope>IDENTIFICATION</scope>
</reference>
<feature type="compositionally biased region" description="Pro residues" evidence="1">
    <location>
        <begin position="688"/>
        <end position="698"/>
    </location>
</feature>
<dbReference type="GO" id="GO:0003785">
    <property type="term" value="F:actin monomer binding"/>
    <property type="evidence" value="ECO:0007669"/>
    <property type="project" value="InterPro"/>
</dbReference>
<dbReference type="OrthoDB" id="8882621at2759"/>
<dbReference type="Proteomes" id="UP000265140">
    <property type="component" value="Chromosome 22"/>
</dbReference>
<feature type="compositionally biased region" description="Polar residues" evidence="1">
    <location>
        <begin position="252"/>
        <end position="267"/>
    </location>
</feature>
<proteinExistence type="predicted"/>
<name>A0A3P8Z3Q5_ESOLU</name>
<dbReference type="InParanoid" id="A0A3P8Z3Q5"/>
<protein>
    <recommendedName>
        <fullName evidence="2">Cordon-bleu ubiquitin-like domain-containing protein</fullName>
    </recommendedName>
</protein>